<evidence type="ECO:0000313" key="1">
    <source>
        <dbReference type="EMBL" id="SMQ23829.1"/>
    </source>
</evidence>
<keyword evidence="2" id="KW-1185">Reference proteome</keyword>
<evidence type="ECO:0000313" key="2">
    <source>
        <dbReference type="Proteomes" id="UP001158048"/>
    </source>
</evidence>
<dbReference type="Proteomes" id="UP001158048">
    <property type="component" value="Unassembled WGS sequence"/>
</dbReference>
<comment type="caution">
    <text evidence="1">The sequence shown here is derived from an EMBL/GenBank/DDBJ whole genome shotgun (WGS) entry which is preliminary data.</text>
</comment>
<proteinExistence type="predicted"/>
<gene>
    <name evidence="1" type="ORF">SAMN04488483_1223</name>
</gene>
<sequence length="710" mass="79821">MPLQTPCDPLLNGKSEACPLRGDWISFQLVDENGDGKPYAGLSYALQDSAHQTYSGVLGPDGSAKVVNHYQGPVVLTIDEPYQGAEAFYKALTQRESYPLPISELQVKAENTRFIRKDGARVEKNPAKEKADQFFQIEVRDLVSKSAHLPPYSPRKYPPNFSLLKIMGDLGFGPDESLLQGIALLPNKHSVLEVRPLRAFRPMLSKDNKFSALNLYQLSLFAALSYRNFGQSPDKNPITDTVSFPLDATVGNMFGEGMACYKELGKIDPQQPTAYYPLYEDVPYSKRFEILPFDPALYDQNKPELGTKQEHPAKLHFFDDTEEESGTNTQGFITHHDEIILISIRGTLEGVDFLRDADAEQIPVKVGVGKAHQGFYLAYEAINTFIQTYLNRFHIDQKVIICGHSLGGAIATLLAEALRQGTNKYDVLLYTYGSPRAGDADFVQGAAALAHHRMVNDNDPIPSVPAPWMNTRKSVWMSGVALSFITAPIGALIFALGLTRTGGSPYEHQGALHHFMPVQFKGREHSSILWNPGCESIEEAACTRAVKKFGDLPDRALFIQQLFQMKHHFMIDSYIPNAWATLRRWQQTQESGRTVVTKTEYDQIYYELQEMQDRLKSKEIELSQSYQSDRREAQQQVNVLRAEIGRLDTSRQRLHTLTFLKLAPEDIYGSSIQAPEHDQNVERWMAKKENTVEVQIAMIPQANSAKLRTA</sequence>
<name>A0ACD2U218_9PSED</name>
<accession>A0ACD2U218</accession>
<dbReference type="EMBL" id="FXUY01000001">
    <property type="protein sequence ID" value="SMQ23829.1"/>
    <property type="molecule type" value="Genomic_DNA"/>
</dbReference>
<protein>
    <submittedName>
        <fullName evidence="1">Lipase (Class 3)</fullName>
    </submittedName>
</protein>
<reference evidence="1" key="1">
    <citation type="submission" date="2017-05" db="EMBL/GenBank/DDBJ databases">
        <authorList>
            <person name="Varghese N."/>
            <person name="Submissions S."/>
        </authorList>
    </citation>
    <scope>NUCLEOTIDE SEQUENCE</scope>
    <source>
        <strain evidence="1">LMG 28168</strain>
    </source>
</reference>
<organism evidence="1 2">
    <name type="scientific">Pseudomonas helmanticensis</name>
    <dbReference type="NCBI Taxonomy" id="1471381"/>
    <lineage>
        <taxon>Bacteria</taxon>
        <taxon>Pseudomonadati</taxon>
        <taxon>Pseudomonadota</taxon>
        <taxon>Gammaproteobacteria</taxon>
        <taxon>Pseudomonadales</taxon>
        <taxon>Pseudomonadaceae</taxon>
        <taxon>Pseudomonas</taxon>
    </lineage>
</organism>